<comment type="caution">
    <text evidence="1">The sequence shown here is derived from an EMBL/GenBank/DDBJ whole genome shotgun (WGS) entry which is preliminary data.</text>
</comment>
<accession>A0A835Y5J1</accession>
<evidence type="ECO:0000313" key="1">
    <source>
        <dbReference type="EMBL" id="KAG2491449.1"/>
    </source>
</evidence>
<name>A0A835Y5J1_9CHLO</name>
<organism evidence="1 2">
    <name type="scientific">Edaphochlamys debaryana</name>
    <dbReference type="NCBI Taxonomy" id="47281"/>
    <lineage>
        <taxon>Eukaryota</taxon>
        <taxon>Viridiplantae</taxon>
        <taxon>Chlorophyta</taxon>
        <taxon>core chlorophytes</taxon>
        <taxon>Chlorophyceae</taxon>
        <taxon>CS clade</taxon>
        <taxon>Chlamydomonadales</taxon>
        <taxon>Chlamydomonadales incertae sedis</taxon>
        <taxon>Edaphochlamys</taxon>
    </lineage>
</organism>
<dbReference type="Proteomes" id="UP000612055">
    <property type="component" value="Unassembled WGS sequence"/>
</dbReference>
<protein>
    <submittedName>
        <fullName evidence="1">Uncharacterized protein</fullName>
    </submittedName>
</protein>
<gene>
    <name evidence="1" type="ORF">HYH03_010235</name>
</gene>
<evidence type="ECO:0000313" key="2">
    <source>
        <dbReference type="Proteomes" id="UP000612055"/>
    </source>
</evidence>
<reference evidence="1" key="1">
    <citation type="journal article" date="2020" name="bioRxiv">
        <title>Comparative genomics of Chlamydomonas.</title>
        <authorList>
            <person name="Craig R.J."/>
            <person name="Hasan A.R."/>
            <person name="Ness R.W."/>
            <person name="Keightley P.D."/>
        </authorList>
    </citation>
    <scope>NUCLEOTIDE SEQUENCE</scope>
    <source>
        <strain evidence="1">CCAP 11/70</strain>
    </source>
</reference>
<sequence>MHGGPGAADYPLNMANYVKLYGGYGYWSTGTLERYFAPLLAISGAGAAPPYPPPARGLGKGLRRALQTTAPDTSTKSGISTSSAVATLDEREPDELQQYELVPAAGRSRTAAAGRMLQQQKQGFPARGGSTTVYRVRSGYFLGDLSFSGTDETGNQCSGGSLSFTWSEAIGLKGDIGQLFSTVYPPYSEIEFSYSYSDFCGTNTLFWRSAGSARAPDSLALGFQAKQLVPPGGDVLSAFGTVAIDSCTTSCVSLAPRNCTRVCGK</sequence>
<dbReference type="AlphaFoldDB" id="A0A835Y5J1"/>
<proteinExistence type="predicted"/>
<dbReference type="EMBL" id="JAEHOE010000053">
    <property type="protein sequence ID" value="KAG2491449.1"/>
    <property type="molecule type" value="Genomic_DNA"/>
</dbReference>
<keyword evidence="2" id="KW-1185">Reference proteome</keyword>